<dbReference type="InterPro" id="IPR002549">
    <property type="entry name" value="AI-2E-like"/>
</dbReference>
<dbReference type="EMBL" id="JQBX01000008">
    <property type="protein sequence ID" value="KRN94033.1"/>
    <property type="molecule type" value="Genomic_DNA"/>
</dbReference>
<gene>
    <name evidence="7" type="ORF">IV81_GL001676</name>
</gene>
<feature type="transmembrane region" description="Helical" evidence="6">
    <location>
        <begin position="36"/>
        <end position="54"/>
    </location>
</feature>
<feature type="transmembrane region" description="Helical" evidence="6">
    <location>
        <begin position="193"/>
        <end position="220"/>
    </location>
</feature>
<accession>A0A0R2KX67</accession>
<evidence type="ECO:0000256" key="2">
    <source>
        <dbReference type="ARBA" id="ARBA00009773"/>
    </source>
</evidence>
<comment type="subcellular location">
    <subcellularLocation>
        <location evidence="1">Membrane</location>
        <topology evidence="1">Multi-pass membrane protein</topology>
    </subcellularLocation>
</comment>
<comment type="similarity">
    <text evidence="2">Belongs to the autoinducer-2 exporter (AI-2E) (TC 2.A.86) family.</text>
</comment>
<evidence type="ECO:0000256" key="3">
    <source>
        <dbReference type="ARBA" id="ARBA00022692"/>
    </source>
</evidence>
<dbReference type="RefSeq" id="WP_057802687.1">
    <property type="nucleotide sequence ID" value="NZ_JQBX01000008.1"/>
</dbReference>
<dbReference type="Pfam" id="PF01594">
    <property type="entry name" value="AI-2E_transport"/>
    <property type="match status" value="1"/>
</dbReference>
<sequence length="350" mass="38931">MNVAIELLKKKSVQLWLTLFGIIGLIFLLRDFMSQILLIVIFSFVSYVGIQKIRKFTKVSQPVGTLIFYIVLLAFMGFVFSMTASMIYDQLKGIPALIRHAINSDSFSNQYVQMIVDEVRKNSQAVKGSQYLAMSGLNQLGRIGVAMEHIIVALLLSLVFNLTFNHLKSFGHSILNSRHSVMFGNIYLLLKKYVMILGTVIETQLVICSINTTLMTIGLWALGIPKLLLLAIIVFILGLVPVAGVLISLIPLSIVAFSANGIVSIIEVMCLVILIHFFESYFLHPRLMAGATDLPIFVTFITLIIAAKMIGTWGLIVGIPTVAFFIDFLGIKLKRHHPKSAKDVIEDQIE</sequence>
<reference evidence="7 8" key="1">
    <citation type="journal article" date="2015" name="Genome Announc.">
        <title>Expanding the biotechnology potential of lactobacilli through comparative genomics of 213 strains and associated genera.</title>
        <authorList>
            <person name="Sun Z."/>
            <person name="Harris H.M."/>
            <person name="McCann A."/>
            <person name="Guo C."/>
            <person name="Argimon S."/>
            <person name="Zhang W."/>
            <person name="Yang X."/>
            <person name="Jeffery I.B."/>
            <person name="Cooney J.C."/>
            <person name="Kagawa T.F."/>
            <person name="Liu W."/>
            <person name="Song Y."/>
            <person name="Salvetti E."/>
            <person name="Wrobel A."/>
            <person name="Rasinkangas P."/>
            <person name="Parkhill J."/>
            <person name="Rea M.C."/>
            <person name="O'Sullivan O."/>
            <person name="Ritari J."/>
            <person name="Douillard F.P."/>
            <person name="Paul Ross R."/>
            <person name="Yang R."/>
            <person name="Briner A.E."/>
            <person name="Felis G.E."/>
            <person name="de Vos W.M."/>
            <person name="Barrangou R."/>
            <person name="Klaenhammer T.R."/>
            <person name="Caufield P.W."/>
            <person name="Cui Y."/>
            <person name="Zhang H."/>
            <person name="O'Toole P.W."/>
        </authorList>
    </citation>
    <scope>NUCLEOTIDE SEQUENCE [LARGE SCALE GENOMIC DNA]</scope>
    <source>
        <strain evidence="7 8">DSM 18001</strain>
    </source>
</reference>
<dbReference type="Proteomes" id="UP000051859">
    <property type="component" value="Unassembled WGS sequence"/>
</dbReference>
<organism evidence="7 8">
    <name type="scientific">Pediococcus stilesii</name>
    <dbReference type="NCBI Taxonomy" id="331679"/>
    <lineage>
        <taxon>Bacteria</taxon>
        <taxon>Bacillati</taxon>
        <taxon>Bacillota</taxon>
        <taxon>Bacilli</taxon>
        <taxon>Lactobacillales</taxon>
        <taxon>Lactobacillaceae</taxon>
        <taxon>Pediococcus</taxon>
    </lineage>
</organism>
<feature type="transmembrane region" description="Helical" evidence="6">
    <location>
        <begin position="287"/>
        <end position="307"/>
    </location>
</feature>
<evidence type="ECO:0000256" key="5">
    <source>
        <dbReference type="ARBA" id="ARBA00023136"/>
    </source>
</evidence>
<keyword evidence="5 6" id="KW-0472">Membrane</keyword>
<feature type="transmembrane region" description="Helical" evidence="6">
    <location>
        <begin position="227"/>
        <end position="250"/>
    </location>
</feature>
<dbReference type="PANTHER" id="PTHR21716:SF62">
    <property type="entry name" value="TRANSPORT PROTEIN YDBI-RELATED"/>
    <property type="match status" value="1"/>
</dbReference>
<evidence type="ECO:0000256" key="1">
    <source>
        <dbReference type="ARBA" id="ARBA00004141"/>
    </source>
</evidence>
<evidence type="ECO:0000256" key="4">
    <source>
        <dbReference type="ARBA" id="ARBA00022989"/>
    </source>
</evidence>
<dbReference type="PANTHER" id="PTHR21716">
    <property type="entry name" value="TRANSMEMBRANE PROTEIN"/>
    <property type="match status" value="1"/>
</dbReference>
<name>A0A0R2KX67_9LACO</name>
<feature type="transmembrane region" description="Helical" evidence="6">
    <location>
        <begin position="143"/>
        <end position="164"/>
    </location>
</feature>
<evidence type="ECO:0000313" key="8">
    <source>
        <dbReference type="Proteomes" id="UP000051859"/>
    </source>
</evidence>
<dbReference type="PATRIC" id="fig|331679.3.peg.1713"/>
<keyword evidence="4 6" id="KW-1133">Transmembrane helix</keyword>
<dbReference type="GO" id="GO:0016020">
    <property type="term" value="C:membrane"/>
    <property type="evidence" value="ECO:0007669"/>
    <property type="project" value="UniProtKB-SubCell"/>
</dbReference>
<dbReference type="GO" id="GO:0055085">
    <property type="term" value="P:transmembrane transport"/>
    <property type="evidence" value="ECO:0007669"/>
    <property type="project" value="TreeGrafter"/>
</dbReference>
<comment type="caution">
    <text evidence="7">The sequence shown here is derived from an EMBL/GenBank/DDBJ whole genome shotgun (WGS) entry which is preliminary data.</text>
</comment>
<evidence type="ECO:0000313" key="7">
    <source>
        <dbReference type="EMBL" id="KRN94033.1"/>
    </source>
</evidence>
<feature type="transmembrane region" description="Helical" evidence="6">
    <location>
        <begin position="66"/>
        <end position="88"/>
    </location>
</feature>
<proteinExistence type="inferred from homology"/>
<keyword evidence="3 6" id="KW-0812">Transmembrane</keyword>
<feature type="transmembrane region" description="Helical" evidence="6">
    <location>
        <begin position="256"/>
        <end position="275"/>
    </location>
</feature>
<keyword evidence="8" id="KW-1185">Reference proteome</keyword>
<dbReference type="AlphaFoldDB" id="A0A0R2KX67"/>
<dbReference type="STRING" id="331679.IV81_GL001676"/>
<evidence type="ECO:0000256" key="6">
    <source>
        <dbReference type="SAM" id="Phobius"/>
    </source>
</evidence>
<protein>
    <submittedName>
        <fullName evidence="7">Permease</fullName>
    </submittedName>
</protein>
<feature type="transmembrane region" description="Helical" evidence="6">
    <location>
        <begin position="12"/>
        <end position="29"/>
    </location>
</feature>
<feature type="transmembrane region" description="Helical" evidence="6">
    <location>
        <begin position="313"/>
        <end position="331"/>
    </location>
</feature>